<gene>
    <name evidence="2" type="ORF">BSAL_61550</name>
</gene>
<evidence type="ECO:0000313" key="3">
    <source>
        <dbReference type="Proteomes" id="UP000051952"/>
    </source>
</evidence>
<accession>A0A0S4IR00</accession>
<sequence length="104" mass="11640">MPDVPGDNSARGHPERALPTIMAYRDGRRIAKFNGIRSPKNLVSFVARVFGLLPTTNSSLPAALANGAGDNSWMLYLQHELEQQEDEEDFDNLRKRSRTSDRAL</sequence>
<feature type="compositionally biased region" description="Basic and acidic residues" evidence="1">
    <location>
        <begin position="91"/>
        <end position="104"/>
    </location>
</feature>
<evidence type="ECO:0008006" key="4">
    <source>
        <dbReference type="Google" id="ProtNLM"/>
    </source>
</evidence>
<dbReference type="VEuPathDB" id="TriTrypDB:BSAL_61550"/>
<evidence type="ECO:0000313" key="2">
    <source>
        <dbReference type="EMBL" id="CUF33995.1"/>
    </source>
</evidence>
<keyword evidence="3" id="KW-1185">Reference proteome</keyword>
<evidence type="ECO:0000256" key="1">
    <source>
        <dbReference type="SAM" id="MobiDB-lite"/>
    </source>
</evidence>
<reference evidence="3" key="1">
    <citation type="submission" date="2015-09" db="EMBL/GenBank/DDBJ databases">
        <authorList>
            <consortium name="Pathogen Informatics"/>
        </authorList>
    </citation>
    <scope>NUCLEOTIDE SEQUENCE [LARGE SCALE GENOMIC DNA]</scope>
    <source>
        <strain evidence="3">Lake Konstanz</strain>
    </source>
</reference>
<dbReference type="AlphaFoldDB" id="A0A0S4IR00"/>
<dbReference type="SUPFAM" id="SSF52833">
    <property type="entry name" value="Thioredoxin-like"/>
    <property type="match status" value="1"/>
</dbReference>
<feature type="region of interest" description="Disordered" evidence="1">
    <location>
        <begin position="84"/>
        <end position="104"/>
    </location>
</feature>
<name>A0A0S4IR00_BODSA</name>
<protein>
    <recommendedName>
        <fullName evidence="4">Thioredoxin-like protein</fullName>
    </recommendedName>
</protein>
<dbReference type="Proteomes" id="UP000051952">
    <property type="component" value="Unassembled WGS sequence"/>
</dbReference>
<proteinExistence type="predicted"/>
<organism evidence="2 3">
    <name type="scientific">Bodo saltans</name>
    <name type="common">Flagellated protozoan</name>
    <dbReference type="NCBI Taxonomy" id="75058"/>
    <lineage>
        <taxon>Eukaryota</taxon>
        <taxon>Discoba</taxon>
        <taxon>Euglenozoa</taxon>
        <taxon>Kinetoplastea</taxon>
        <taxon>Metakinetoplastina</taxon>
        <taxon>Eubodonida</taxon>
        <taxon>Bodonidae</taxon>
        <taxon>Bodo</taxon>
    </lineage>
</organism>
<dbReference type="InterPro" id="IPR036249">
    <property type="entry name" value="Thioredoxin-like_sf"/>
</dbReference>
<dbReference type="OrthoDB" id="2121326at2759"/>
<dbReference type="EMBL" id="CYKH01000303">
    <property type="protein sequence ID" value="CUF33995.1"/>
    <property type="molecule type" value="Genomic_DNA"/>
</dbReference>